<feature type="region of interest" description="Disordered" evidence="1">
    <location>
        <begin position="46"/>
        <end position="93"/>
    </location>
</feature>
<keyword evidence="5" id="KW-1185">Reference proteome</keyword>
<keyword evidence="2" id="KW-1133">Transmembrane helix</keyword>
<evidence type="ECO:0000256" key="2">
    <source>
        <dbReference type="SAM" id="Phobius"/>
    </source>
</evidence>
<dbReference type="SUPFAM" id="SSF54184">
    <property type="entry name" value="Penicillin-binding protein 2x (pbp-2x), c-terminal domain"/>
    <property type="match status" value="1"/>
</dbReference>
<dbReference type="CDD" id="cd06577">
    <property type="entry name" value="PASTA_pknB"/>
    <property type="match status" value="2"/>
</dbReference>
<feature type="domain" description="PASTA" evidence="3">
    <location>
        <begin position="90"/>
        <end position="153"/>
    </location>
</feature>
<dbReference type="Proteomes" id="UP000262621">
    <property type="component" value="Unassembled WGS sequence"/>
</dbReference>
<comment type="caution">
    <text evidence="4">The sequence shown here is derived from an EMBL/GenBank/DDBJ whole genome shotgun (WGS) entry which is preliminary data.</text>
</comment>
<dbReference type="RefSeq" id="WP_117227943.1">
    <property type="nucleotide sequence ID" value="NZ_CP061725.1"/>
</dbReference>
<dbReference type="SMART" id="SM00740">
    <property type="entry name" value="PASTA"/>
    <property type="match status" value="2"/>
</dbReference>
<protein>
    <submittedName>
        <fullName evidence="4">PASTA domain-containing protein</fullName>
    </submittedName>
</protein>
<evidence type="ECO:0000259" key="3">
    <source>
        <dbReference type="PROSITE" id="PS51178"/>
    </source>
</evidence>
<feature type="compositionally biased region" description="Polar residues" evidence="1">
    <location>
        <begin position="188"/>
        <end position="199"/>
    </location>
</feature>
<dbReference type="PROSITE" id="PS51178">
    <property type="entry name" value="PASTA"/>
    <property type="match status" value="2"/>
</dbReference>
<dbReference type="Gene3D" id="3.30.10.20">
    <property type="match status" value="2"/>
</dbReference>
<keyword evidence="2" id="KW-0472">Membrane</keyword>
<evidence type="ECO:0000256" key="1">
    <source>
        <dbReference type="SAM" id="MobiDB-lite"/>
    </source>
</evidence>
<evidence type="ECO:0000313" key="4">
    <source>
        <dbReference type="EMBL" id="RFS46371.1"/>
    </source>
</evidence>
<dbReference type="Pfam" id="PF03793">
    <property type="entry name" value="PASTA"/>
    <property type="match status" value="2"/>
</dbReference>
<proteinExistence type="predicted"/>
<dbReference type="AlphaFoldDB" id="A0A372FZX2"/>
<feature type="compositionally biased region" description="Polar residues" evidence="1">
    <location>
        <begin position="51"/>
        <end position="64"/>
    </location>
</feature>
<feature type="region of interest" description="Disordered" evidence="1">
    <location>
        <begin position="179"/>
        <end position="205"/>
    </location>
</feature>
<reference evidence="4 5" key="1">
    <citation type="submission" date="2018-08" db="EMBL/GenBank/DDBJ databases">
        <title>Verrucosispora craniellae sp. nov., isolated from a marine sponge in the South China Sea.</title>
        <authorList>
            <person name="Li L."/>
            <person name="Lin H.W."/>
        </authorList>
    </citation>
    <scope>NUCLEOTIDE SEQUENCE [LARGE SCALE GENOMIC DNA]</scope>
    <source>
        <strain evidence="4 5">LHW63014</strain>
    </source>
</reference>
<sequence length="226" mass="23404">MTDGTTDRGEVRVGTGPDRTRVVIGGGLAAVLLAVVGAAGGWMLAGDQEPPGTTTLDASGSRAPTSEGEPTPREKPTTATSSQPARPAPNRTDLTVPELVGMDFEEAREELRDRGLRWEFVFGTGDSSSVRSTEPAGGSPVKRGTSVKVTVAGAAPESSVPDLVGDSCGEAQDELADDGFYPRYPTGKSGTVTTQQPTAGTVGRWNDVVQIWCGTTPSPESSDEPE</sequence>
<keyword evidence="2" id="KW-0812">Transmembrane</keyword>
<dbReference type="EMBL" id="QVFU01000009">
    <property type="protein sequence ID" value="RFS46371.1"/>
    <property type="molecule type" value="Genomic_DNA"/>
</dbReference>
<name>A0A372FZX2_9ACTN</name>
<feature type="transmembrane region" description="Helical" evidence="2">
    <location>
        <begin position="22"/>
        <end position="45"/>
    </location>
</feature>
<dbReference type="InterPro" id="IPR005543">
    <property type="entry name" value="PASTA_dom"/>
</dbReference>
<evidence type="ECO:0000313" key="5">
    <source>
        <dbReference type="Proteomes" id="UP000262621"/>
    </source>
</evidence>
<accession>A0A372FZX2</accession>
<feature type="domain" description="PASTA" evidence="3">
    <location>
        <begin position="154"/>
        <end position="215"/>
    </location>
</feature>
<organism evidence="4 5">
    <name type="scientific">Micromonospora craniellae</name>
    <dbReference type="NCBI Taxonomy" id="2294034"/>
    <lineage>
        <taxon>Bacteria</taxon>
        <taxon>Bacillati</taxon>
        <taxon>Actinomycetota</taxon>
        <taxon>Actinomycetes</taxon>
        <taxon>Micromonosporales</taxon>
        <taxon>Micromonosporaceae</taxon>
        <taxon>Micromonospora</taxon>
    </lineage>
</organism>
<gene>
    <name evidence="4" type="ORF">D0Q02_11345</name>
</gene>
<dbReference type="OrthoDB" id="3363460at2"/>